<dbReference type="InterPro" id="IPR036868">
    <property type="entry name" value="TusA-like_sf"/>
</dbReference>
<dbReference type="PANTHER" id="PTHR33279:SF2">
    <property type="entry name" value="SULFUR CARRIER PROTEIN TUSA"/>
    <property type="match status" value="1"/>
</dbReference>
<dbReference type="NCBIfam" id="NF001423">
    <property type="entry name" value="PRK00299.1"/>
    <property type="match status" value="1"/>
</dbReference>
<dbReference type="OrthoDB" id="9797352at2"/>
<proteinExistence type="inferred from homology"/>
<dbReference type="KEGG" id="rfo:REIFOR_01053"/>
<gene>
    <name evidence="3 5" type="primary">tusA</name>
    <name evidence="5" type="ORF">REIFOR_01053</name>
</gene>
<protein>
    <recommendedName>
        <fullName evidence="3">Sulfur carrier protein TusA</fullName>
    </recommendedName>
</protein>
<dbReference type="Pfam" id="PF01206">
    <property type="entry name" value="TusA"/>
    <property type="match status" value="1"/>
</dbReference>
<dbReference type="HAMAP" id="MF_00413">
    <property type="entry name" value="Thiourid_synth_A"/>
    <property type="match status" value="1"/>
</dbReference>
<comment type="subcellular location">
    <subcellularLocation>
        <location evidence="3">Cytoplasm</location>
    </subcellularLocation>
</comment>
<dbReference type="InterPro" id="IPR022931">
    <property type="entry name" value="Sulphur_carrier_TusA"/>
</dbReference>
<sequence>MTEQHADCELDTRGLRCPEPVMMLHRQLRKMQVGEVVALLATDPATLRDVPQFCEFLPHRLIASLNQDDDYRFWIEKGERP</sequence>
<evidence type="ECO:0000313" key="6">
    <source>
        <dbReference type="Proteomes" id="UP000229757"/>
    </source>
</evidence>
<dbReference type="EMBL" id="CP011797">
    <property type="protein sequence ID" value="ATX76206.1"/>
    <property type="molecule type" value="Genomic_DNA"/>
</dbReference>
<dbReference type="GO" id="GO:0097163">
    <property type="term" value="F:sulfur carrier activity"/>
    <property type="evidence" value="ECO:0007669"/>
    <property type="project" value="UniProtKB-UniRule"/>
</dbReference>
<evidence type="ECO:0000313" key="5">
    <source>
        <dbReference type="EMBL" id="ATX76206.1"/>
    </source>
</evidence>
<reference evidence="5 6" key="1">
    <citation type="journal article" date="2017" name="Environ. Microbiol.">
        <title>Genomic and physiological analyses of 'Reinekea forsetii' reveal a versatile opportunistic lifestyle during spring algae blooms.</title>
        <authorList>
            <person name="Avci B."/>
            <person name="Hahnke R.L."/>
            <person name="Chafee M."/>
            <person name="Fischer T."/>
            <person name="Gruber-Vodicka H."/>
            <person name="Tegetmeyer H.E."/>
            <person name="Harder J."/>
            <person name="Fuchs B.M."/>
            <person name="Amann R.I."/>
            <person name="Teeling H."/>
        </authorList>
    </citation>
    <scope>NUCLEOTIDE SEQUENCE [LARGE SCALE GENOMIC DNA]</scope>
    <source>
        <strain evidence="5 6">Hel1_31_D35</strain>
    </source>
</reference>
<evidence type="ECO:0000256" key="3">
    <source>
        <dbReference type="HAMAP-Rule" id="MF_00413"/>
    </source>
</evidence>
<dbReference type="GO" id="GO:0002143">
    <property type="term" value="P:tRNA wobble position uridine thiolation"/>
    <property type="evidence" value="ECO:0007669"/>
    <property type="project" value="InterPro"/>
</dbReference>
<keyword evidence="2 3" id="KW-0963">Cytoplasm</keyword>
<evidence type="ECO:0000256" key="2">
    <source>
        <dbReference type="ARBA" id="ARBA00022490"/>
    </source>
</evidence>
<dbReference type="Gene3D" id="3.30.110.40">
    <property type="entry name" value="TusA-like domain"/>
    <property type="match status" value="1"/>
</dbReference>
<comment type="similarity">
    <text evidence="1 3">Belongs to the sulfur carrier protein TusA family.</text>
</comment>
<accession>A0A2K8KTH7</accession>
<dbReference type="Proteomes" id="UP000229757">
    <property type="component" value="Chromosome"/>
</dbReference>
<dbReference type="PROSITE" id="PS01148">
    <property type="entry name" value="UPF0033"/>
    <property type="match status" value="1"/>
</dbReference>
<comment type="function">
    <text evidence="3">Sulfur carrier protein which probably makes part of a sulfur-relay system.</text>
</comment>
<feature type="active site" description="Cysteine persulfide intermediate" evidence="3">
    <location>
        <position position="17"/>
    </location>
</feature>
<feature type="domain" description="UPF0033" evidence="4">
    <location>
        <begin position="10"/>
        <end position="34"/>
    </location>
</feature>
<dbReference type="GO" id="GO:0005737">
    <property type="term" value="C:cytoplasm"/>
    <property type="evidence" value="ECO:0007669"/>
    <property type="project" value="UniProtKB-SubCell"/>
</dbReference>
<dbReference type="AlphaFoldDB" id="A0A2K8KTH7"/>
<keyword evidence="6" id="KW-1185">Reference proteome</keyword>
<name>A0A2K8KTH7_9GAMM</name>
<dbReference type="InterPro" id="IPR001455">
    <property type="entry name" value="TusA-like"/>
</dbReference>
<evidence type="ECO:0000256" key="1">
    <source>
        <dbReference type="ARBA" id="ARBA00008984"/>
    </source>
</evidence>
<dbReference type="PANTHER" id="PTHR33279">
    <property type="entry name" value="SULFUR CARRIER PROTEIN YEDF-RELATED"/>
    <property type="match status" value="1"/>
</dbReference>
<evidence type="ECO:0000259" key="4">
    <source>
        <dbReference type="PROSITE" id="PS01148"/>
    </source>
</evidence>
<dbReference type="RefSeq" id="WP_100256564.1">
    <property type="nucleotide sequence ID" value="NZ_CP011797.1"/>
</dbReference>
<dbReference type="SUPFAM" id="SSF64307">
    <property type="entry name" value="SirA-like"/>
    <property type="match status" value="1"/>
</dbReference>
<organism evidence="5 6">
    <name type="scientific">Reinekea forsetii</name>
    <dbReference type="NCBI Taxonomy" id="1336806"/>
    <lineage>
        <taxon>Bacteria</taxon>
        <taxon>Pseudomonadati</taxon>
        <taxon>Pseudomonadota</taxon>
        <taxon>Gammaproteobacteria</taxon>
        <taxon>Oceanospirillales</taxon>
        <taxon>Saccharospirillaceae</taxon>
        <taxon>Reinekea</taxon>
    </lineage>
</organism>